<dbReference type="Pfam" id="PF08170">
    <property type="entry name" value="POPLD"/>
    <property type="match status" value="1"/>
</dbReference>
<dbReference type="GO" id="GO:0000172">
    <property type="term" value="C:ribonuclease MRP complex"/>
    <property type="evidence" value="ECO:0007669"/>
    <property type="project" value="InterPro"/>
</dbReference>
<evidence type="ECO:0000313" key="7">
    <source>
        <dbReference type="EMBL" id="KAK1444286.1"/>
    </source>
</evidence>
<dbReference type="GO" id="GO:0005655">
    <property type="term" value="C:nucleolar ribonuclease P complex"/>
    <property type="evidence" value="ECO:0007669"/>
    <property type="project" value="InterPro"/>
</dbReference>
<keyword evidence="2" id="KW-0819">tRNA processing</keyword>
<dbReference type="Pfam" id="PF06978">
    <property type="entry name" value="POP1_N"/>
    <property type="match status" value="1"/>
</dbReference>
<dbReference type="InterPro" id="IPR012590">
    <property type="entry name" value="POPLD_dom"/>
</dbReference>
<name>A0AAD8PF86_BABGI</name>
<comment type="caution">
    <text evidence="7">The sequence shown here is derived from an EMBL/GenBank/DDBJ whole genome shotgun (WGS) entry which is preliminary data.</text>
</comment>
<feature type="domain" description="POPLD" evidence="6">
    <location>
        <begin position="492"/>
        <end position="581"/>
    </location>
</feature>
<feature type="region of interest" description="Disordered" evidence="4">
    <location>
        <begin position="415"/>
        <end position="438"/>
    </location>
</feature>
<dbReference type="EMBL" id="JAVEPI010000001">
    <property type="protein sequence ID" value="KAK1444286.1"/>
    <property type="molecule type" value="Genomic_DNA"/>
</dbReference>
<evidence type="ECO:0000259" key="5">
    <source>
        <dbReference type="Pfam" id="PF06978"/>
    </source>
</evidence>
<dbReference type="PANTHER" id="PTHR22731">
    <property type="entry name" value="RIBONUCLEASES P/MRP PROTEIN SUBUNIT POP1"/>
    <property type="match status" value="1"/>
</dbReference>
<keyword evidence="8" id="KW-1185">Reference proteome</keyword>
<evidence type="ECO:0000256" key="4">
    <source>
        <dbReference type="SAM" id="MobiDB-lite"/>
    </source>
</evidence>
<evidence type="ECO:0000256" key="1">
    <source>
        <dbReference type="ARBA" id="ARBA00004123"/>
    </source>
</evidence>
<keyword evidence="3" id="KW-0539">Nucleus</keyword>
<evidence type="ECO:0000259" key="6">
    <source>
        <dbReference type="Pfam" id="PF08170"/>
    </source>
</evidence>
<evidence type="ECO:0000256" key="2">
    <source>
        <dbReference type="ARBA" id="ARBA00022694"/>
    </source>
</evidence>
<dbReference type="Proteomes" id="UP001230268">
    <property type="component" value="Unassembled WGS sequence"/>
</dbReference>
<dbReference type="AlphaFoldDB" id="A0AAD8PF86"/>
<evidence type="ECO:0000256" key="3">
    <source>
        <dbReference type="ARBA" id="ARBA00023242"/>
    </source>
</evidence>
<dbReference type="InterPro" id="IPR009723">
    <property type="entry name" value="Pop1_N"/>
</dbReference>
<protein>
    <submittedName>
        <fullName evidence="7">Ribonucleases P/MRP protein subunit Pop1</fullName>
    </submittedName>
</protein>
<dbReference type="InterPro" id="IPR039182">
    <property type="entry name" value="Pop1"/>
</dbReference>
<sequence length="904" mass="102805">MTSSTAESGPPTILGGTVPGDARLLDVVNVKKLLQSRCLEIEELFDALRRGDKQEMVFQRLPFVLRRRAMSHNPFRVPKRLRIPLAREMARSVPKCAKRLRKDHRKRLNRLEEYRTRCARNQWLETHLYHAKRFKMESLWGYRIAVRTMQKCKRRCLRYCKRLSVVHDLSYVKVVNVSGRLSELRQAFANIFSDHSLMFTEQLLSGAYRSKTFAYLTSGDTHRLICPVHFIWIPAEEQRGPPSKHVRQIWVFVHPAAIDEFCEALREGKPAIDFSVHKDICIFEVMGPLAALLLRTTLKMDDSSSKNNSLWRHMHPQNIDIPPSYILPLRVVDPKLYGNHRPAFKLESMRSQAFPQEDLVLEEVDPEERRLLTTFKTPEDTNIITKVNVPRMRKRNWGNVVAKLLKKLNVKYPNSGIDDSKNGSKGPGNASETTGDIDMNVTADVNKGNKKVGNAPKVGATTDCSKQSEDIDMVGNDYVPIWVIRRGDALGGFDLVIPTGTMARKLWILLNRYGALGIGLEEREMLYAQNNQCMFPQDYPETLAGRRHFHAIEVEQICKYLGTPGNKRPNYQLMGVERPFGIPMCCMVSMEMKKHTTHRNSPKNSHNGFLTTLPDEWMPKEFKRRSYTGYMQSRHLLLGCVTAGIHKSDIMKCPEFQVLRLSRSLNSTSGLYLIQLLHRLATSTKRIEVASDKLLMMSCWVEIVGHGSVAPYSRLYMPSASDLKDNHRFLSFVMQQPYNCGLKRVGSTGAKMYGRSSSSAMVPSKLERAAVPKSFEEPIHAEYKLNNLKGLFGCTKKCRMVAPAAAADGMLTLEKNHRPPVRGCFGIVTSTGFSHRGNCIVHLQGFLDLLRSSTATFKAIAGKQHQYVPVDRIRLFTWVRNNHSREYNAGILSITLEDSITASI</sequence>
<organism evidence="7 8">
    <name type="scientific">Babesia gibsoni</name>
    <dbReference type="NCBI Taxonomy" id="33632"/>
    <lineage>
        <taxon>Eukaryota</taxon>
        <taxon>Sar</taxon>
        <taxon>Alveolata</taxon>
        <taxon>Apicomplexa</taxon>
        <taxon>Aconoidasida</taxon>
        <taxon>Piroplasmida</taxon>
        <taxon>Babesiidae</taxon>
        <taxon>Babesia</taxon>
    </lineage>
</organism>
<dbReference type="GO" id="GO:0001682">
    <property type="term" value="P:tRNA 5'-leader removal"/>
    <property type="evidence" value="ECO:0007669"/>
    <property type="project" value="InterPro"/>
</dbReference>
<accession>A0AAD8PF86</accession>
<evidence type="ECO:0000313" key="8">
    <source>
        <dbReference type="Proteomes" id="UP001230268"/>
    </source>
</evidence>
<feature type="domain" description="Pop1 N-terminal" evidence="5">
    <location>
        <begin position="34"/>
        <end position="118"/>
    </location>
</feature>
<reference evidence="7" key="1">
    <citation type="submission" date="2023-08" db="EMBL/GenBank/DDBJ databases">
        <title>Draft sequence of the Babesia gibsoni genome.</title>
        <authorList>
            <person name="Yamagishi J.Y."/>
            <person name="Xuan X.X."/>
        </authorList>
    </citation>
    <scope>NUCLEOTIDE SEQUENCE</scope>
    <source>
        <strain evidence="7">Azabu</strain>
    </source>
</reference>
<dbReference type="PANTHER" id="PTHR22731:SF3">
    <property type="entry name" value="RIBONUCLEASES P_MRP PROTEIN SUBUNIT POP1"/>
    <property type="match status" value="1"/>
</dbReference>
<comment type="subcellular location">
    <subcellularLocation>
        <location evidence="1">Nucleus</location>
    </subcellularLocation>
</comment>
<gene>
    <name evidence="7" type="ORF">BgAZ_101920</name>
</gene>
<proteinExistence type="predicted"/>